<dbReference type="InterPro" id="IPR001117">
    <property type="entry name" value="Cu-oxidase_2nd"/>
</dbReference>
<evidence type="ECO:0000259" key="9">
    <source>
        <dbReference type="Pfam" id="PF07732"/>
    </source>
</evidence>
<evidence type="ECO:0000256" key="5">
    <source>
        <dbReference type="SAM" id="MobiDB-lite"/>
    </source>
</evidence>
<dbReference type="Proteomes" id="UP001215598">
    <property type="component" value="Unassembled WGS sequence"/>
</dbReference>
<evidence type="ECO:0000259" key="7">
    <source>
        <dbReference type="Pfam" id="PF00394"/>
    </source>
</evidence>
<reference evidence="10" key="1">
    <citation type="submission" date="2023-03" db="EMBL/GenBank/DDBJ databases">
        <title>Massive genome expansion in bonnet fungi (Mycena s.s.) driven by repeated elements and novel gene families across ecological guilds.</title>
        <authorList>
            <consortium name="Lawrence Berkeley National Laboratory"/>
            <person name="Harder C.B."/>
            <person name="Miyauchi S."/>
            <person name="Viragh M."/>
            <person name="Kuo A."/>
            <person name="Thoen E."/>
            <person name="Andreopoulos B."/>
            <person name="Lu D."/>
            <person name="Skrede I."/>
            <person name="Drula E."/>
            <person name="Henrissat B."/>
            <person name="Morin E."/>
            <person name="Kohler A."/>
            <person name="Barry K."/>
            <person name="LaButti K."/>
            <person name="Morin E."/>
            <person name="Salamov A."/>
            <person name="Lipzen A."/>
            <person name="Mereny Z."/>
            <person name="Hegedus B."/>
            <person name="Baldrian P."/>
            <person name="Stursova M."/>
            <person name="Weitz H."/>
            <person name="Taylor A."/>
            <person name="Grigoriev I.V."/>
            <person name="Nagy L.G."/>
            <person name="Martin F."/>
            <person name="Kauserud H."/>
        </authorList>
    </citation>
    <scope>NUCLEOTIDE SEQUENCE</scope>
    <source>
        <strain evidence="10">CBHHK182m</strain>
    </source>
</reference>
<dbReference type="InterPro" id="IPR011707">
    <property type="entry name" value="Cu-oxidase-like_N"/>
</dbReference>
<gene>
    <name evidence="10" type="ORF">B0H16DRAFT_1714449</name>
</gene>
<dbReference type="PANTHER" id="PTHR11709">
    <property type="entry name" value="MULTI-COPPER OXIDASE"/>
    <property type="match status" value="1"/>
</dbReference>
<evidence type="ECO:0000313" key="11">
    <source>
        <dbReference type="Proteomes" id="UP001215598"/>
    </source>
</evidence>
<name>A0AAD7JUL3_9AGAR</name>
<feature type="domain" description="Plastocyanin-like" evidence="8">
    <location>
        <begin position="491"/>
        <end position="598"/>
    </location>
</feature>
<dbReference type="InterPro" id="IPR011706">
    <property type="entry name" value="Cu-oxidase_C"/>
</dbReference>
<feature type="domain" description="Plastocyanin-like" evidence="9">
    <location>
        <begin position="110"/>
        <end position="220"/>
    </location>
</feature>
<evidence type="ECO:0000313" key="10">
    <source>
        <dbReference type="EMBL" id="KAJ7772242.1"/>
    </source>
</evidence>
<dbReference type="EMBL" id="JARKIB010000014">
    <property type="protein sequence ID" value="KAJ7772242.1"/>
    <property type="molecule type" value="Genomic_DNA"/>
</dbReference>
<protein>
    <submittedName>
        <fullName evidence="10">Multi-copper oxidase</fullName>
    </submittedName>
</protein>
<keyword evidence="2" id="KW-0186">Copper</keyword>
<keyword evidence="11" id="KW-1185">Reference proteome</keyword>
<feature type="compositionally biased region" description="Pro residues" evidence="5">
    <location>
        <begin position="397"/>
        <end position="408"/>
    </location>
</feature>
<evidence type="ECO:0000256" key="1">
    <source>
        <dbReference type="ARBA" id="ARBA00010609"/>
    </source>
</evidence>
<feature type="domain" description="Plastocyanin-like" evidence="7">
    <location>
        <begin position="233"/>
        <end position="387"/>
    </location>
</feature>
<evidence type="ECO:0000256" key="2">
    <source>
        <dbReference type="ARBA" id="ARBA00023008"/>
    </source>
</evidence>
<dbReference type="Gene3D" id="2.60.40.420">
    <property type="entry name" value="Cupredoxins - blue copper proteins"/>
    <property type="match status" value="3"/>
</dbReference>
<dbReference type="Pfam" id="PF00394">
    <property type="entry name" value="Cu-oxidase"/>
    <property type="match status" value="1"/>
</dbReference>
<dbReference type="Pfam" id="PF07731">
    <property type="entry name" value="Cu-oxidase_2"/>
    <property type="match status" value="1"/>
</dbReference>
<feature type="transmembrane region" description="Helical" evidence="6">
    <location>
        <begin position="46"/>
        <end position="64"/>
    </location>
</feature>
<evidence type="ECO:0000256" key="3">
    <source>
        <dbReference type="ARBA" id="ARBA00023157"/>
    </source>
</evidence>
<keyword evidence="3" id="KW-1015">Disulfide bond</keyword>
<keyword evidence="4" id="KW-0325">Glycoprotein</keyword>
<sequence length="619" mass="67996">MTDAAWRDSSDEEPLLQGNTPDNVWKGAIVKPQRAMPTLPRRSKRLLACFILGLLAFSSLFWISPWPRNSTPAIGGPPTVMPDAFVLDPAFDRTADPQTRTYRWTVSAVSVPGTNGQRIVVNGQYPGPIIEANVDDRIMVYLTNGLSDGNGTSIHWHGLPQPNTPFYDGPSGTSQCPIPPGATLLYNFTLGGWTGTTWWHGHTDMQHTDGLYGAIVVHGPDDLLSLPCDSDHALVMSDIYFEPVDESLGPYLAETSPEGSPEPVPDWAEINGRGAGVHNDWKYFEVNVKPGTTTRLRLINAGSIAPLRVSIDGHVLTIIEADGAPVQPTRVPDLVLHVAQRYSVLVTRAEHDTTEAFWIRAVMVEKGFGYNNPNITLETRAILRYTSSNEDTSTPGLPLPTTTPGPPPDDADWDKLPAFDEWALRPPAAVEYPPPAGPALTLPVAFSVRQTQSQQWRSYINDTSWNVLPLSEAALLEDIAHVNEGRLGVAVWPGDQLVAAVAYGQTVDFVITNEDINDHPFHLHGYSPWLLGVGEGQYDPATARLNTVNPLWRDTFTVPKRSWIAVRILADNAGYWTFHCHIAWHLVTGGLFQIAIPPQAGSVPAVIPEDIKEQCRMWL</sequence>
<feature type="region of interest" description="Disordered" evidence="5">
    <location>
        <begin position="1"/>
        <end position="21"/>
    </location>
</feature>
<keyword evidence="6" id="KW-0472">Membrane</keyword>
<dbReference type="AlphaFoldDB" id="A0AAD7JUL3"/>
<keyword evidence="6" id="KW-1133">Transmembrane helix</keyword>
<dbReference type="GO" id="GO:0005507">
    <property type="term" value="F:copper ion binding"/>
    <property type="evidence" value="ECO:0007669"/>
    <property type="project" value="InterPro"/>
</dbReference>
<dbReference type="InterPro" id="IPR045087">
    <property type="entry name" value="Cu-oxidase_fam"/>
</dbReference>
<dbReference type="SUPFAM" id="SSF49503">
    <property type="entry name" value="Cupredoxins"/>
    <property type="match status" value="3"/>
</dbReference>
<organism evidence="10 11">
    <name type="scientific">Mycena metata</name>
    <dbReference type="NCBI Taxonomy" id="1033252"/>
    <lineage>
        <taxon>Eukaryota</taxon>
        <taxon>Fungi</taxon>
        <taxon>Dikarya</taxon>
        <taxon>Basidiomycota</taxon>
        <taxon>Agaricomycotina</taxon>
        <taxon>Agaricomycetes</taxon>
        <taxon>Agaricomycetidae</taxon>
        <taxon>Agaricales</taxon>
        <taxon>Marasmiineae</taxon>
        <taxon>Mycenaceae</taxon>
        <taxon>Mycena</taxon>
    </lineage>
</organism>
<comment type="caution">
    <text evidence="10">The sequence shown here is derived from an EMBL/GenBank/DDBJ whole genome shotgun (WGS) entry which is preliminary data.</text>
</comment>
<evidence type="ECO:0000259" key="8">
    <source>
        <dbReference type="Pfam" id="PF07731"/>
    </source>
</evidence>
<dbReference type="Pfam" id="PF07732">
    <property type="entry name" value="Cu-oxidase_3"/>
    <property type="match status" value="1"/>
</dbReference>
<dbReference type="InterPro" id="IPR008972">
    <property type="entry name" value="Cupredoxin"/>
</dbReference>
<keyword evidence="6" id="KW-0812">Transmembrane</keyword>
<comment type="similarity">
    <text evidence="1">Belongs to the multicopper oxidase family.</text>
</comment>
<dbReference type="PANTHER" id="PTHR11709:SF511">
    <property type="entry name" value="LACCASE"/>
    <property type="match status" value="1"/>
</dbReference>
<feature type="region of interest" description="Disordered" evidence="5">
    <location>
        <begin position="388"/>
        <end position="408"/>
    </location>
</feature>
<proteinExistence type="inferred from homology"/>
<evidence type="ECO:0000256" key="4">
    <source>
        <dbReference type="ARBA" id="ARBA00023180"/>
    </source>
</evidence>
<dbReference type="GO" id="GO:0016491">
    <property type="term" value="F:oxidoreductase activity"/>
    <property type="evidence" value="ECO:0007669"/>
    <property type="project" value="InterPro"/>
</dbReference>
<evidence type="ECO:0000256" key="6">
    <source>
        <dbReference type="SAM" id="Phobius"/>
    </source>
</evidence>
<accession>A0AAD7JUL3</accession>